<feature type="region of interest" description="Disordered" evidence="1">
    <location>
        <begin position="1"/>
        <end position="28"/>
    </location>
</feature>
<reference evidence="2 3" key="1">
    <citation type="journal article" date="2019" name="Genome Biol. Evol.">
        <title>Insights into the evolution of the New World diploid cottons (Gossypium, subgenus Houzingenia) based on genome sequencing.</title>
        <authorList>
            <person name="Grover C.E."/>
            <person name="Arick M.A. 2nd"/>
            <person name="Thrash A."/>
            <person name="Conover J.L."/>
            <person name="Sanders W.S."/>
            <person name="Peterson D.G."/>
            <person name="Frelichowski J.E."/>
            <person name="Scheffler J.A."/>
            <person name="Scheffler B.E."/>
            <person name="Wendel J.F."/>
        </authorList>
    </citation>
    <scope>NUCLEOTIDE SEQUENCE [LARGE SCALE GENOMIC DNA]</scope>
    <source>
        <strain evidence="2">185</strain>
        <tissue evidence="2">Leaf</tissue>
    </source>
</reference>
<gene>
    <name evidence="2" type="ORF">Goari_024258</name>
</gene>
<name>A0A7J8X6X2_GOSAI</name>
<dbReference type="PANTHER" id="PTHR47481:SF10">
    <property type="entry name" value="COPIA-LIKE POLYPROTEIN_RETROTRANSPOSON"/>
    <property type="match status" value="1"/>
</dbReference>
<proteinExistence type="predicted"/>
<sequence length="119" mass="13083">MATKAISRNDDDNHQSINTATPVAGSSPNPGCLLILEGYRLHEFVLETISVPPQSIVDREGNLVVVQQFATKPTMTVSTLRHSLYSQKKRRLTIKEYLAKIKGLCDTLMAAGNAISEQE</sequence>
<evidence type="ECO:0000313" key="2">
    <source>
        <dbReference type="EMBL" id="MBA0682549.1"/>
    </source>
</evidence>
<protein>
    <submittedName>
        <fullName evidence="2">Uncharacterized protein</fullName>
    </submittedName>
</protein>
<dbReference type="AlphaFoldDB" id="A0A7J8X6X2"/>
<dbReference type="Proteomes" id="UP000593577">
    <property type="component" value="Unassembled WGS sequence"/>
</dbReference>
<comment type="caution">
    <text evidence="2">The sequence shown here is derived from an EMBL/GenBank/DDBJ whole genome shotgun (WGS) entry which is preliminary data.</text>
</comment>
<dbReference type="EMBL" id="JABFAA010000005">
    <property type="protein sequence ID" value="MBA0682549.1"/>
    <property type="molecule type" value="Genomic_DNA"/>
</dbReference>
<evidence type="ECO:0000313" key="3">
    <source>
        <dbReference type="Proteomes" id="UP000593577"/>
    </source>
</evidence>
<keyword evidence="3" id="KW-1185">Reference proteome</keyword>
<evidence type="ECO:0000256" key="1">
    <source>
        <dbReference type="SAM" id="MobiDB-lite"/>
    </source>
</evidence>
<accession>A0A7J8X6X2</accession>
<feature type="compositionally biased region" description="Polar residues" evidence="1">
    <location>
        <begin position="15"/>
        <end position="28"/>
    </location>
</feature>
<dbReference type="PANTHER" id="PTHR47481">
    <property type="match status" value="1"/>
</dbReference>
<organism evidence="2 3">
    <name type="scientific">Gossypium aridum</name>
    <name type="common">American cotton</name>
    <name type="synonym">Erioxylum aridum</name>
    <dbReference type="NCBI Taxonomy" id="34290"/>
    <lineage>
        <taxon>Eukaryota</taxon>
        <taxon>Viridiplantae</taxon>
        <taxon>Streptophyta</taxon>
        <taxon>Embryophyta</taxon>
        <taxon>Tracheophyta</taxon>
        <taxon>Spermatophyta</taxon>
        <taxon>Magnoliopsida</taxon>
        <taxon>eudicotyledons</taxon>
        <taxon>Gunneridae</taxon>
        <taxon>Pentapetalae</taxon>
        <taxon>rosids</taxon>
        <taxon>malvids</taxon>
        <taxon>Malvales</taxon>
        <taxon>Malvaceae</taxon>
        <taxon>Malvoideae</taxon>
        <taxon>Gossypium</taxon>
    </lineage>
</organism>